<evidence type="ECO:0000256" key="5">
    <source>
        <dbReference type="ARBA" id="ARBA00023014"/>
    </source>
</evidence>
<feature type="region of interest" description="Disordered" evidence="6">
    <location>
        <begin position="99"/>
        <end position="130"/>
    </location>
</feature>
<keyword evidence="3" id="KW-0560">Oxidoreductase</keyword>
<name>A0ABU4HN34_9ACTN</name>
<dbReference type="InterPro" id="IPR017941">
    <property type="entry name" value="Rieske_2Fe-2S"/>
</dbReference>
<dbReference type="PANTHER" id="PTHR43756">
    <property type="entry name" value="CHOLINE MONOOXYGENASE, CHLOROPLASTIC"/>
    <property type="match status" value="1"/>
</dbReference>
<dbReference type="PRINTS" id="PR00090">
    <property type="entry name" value="RNGDIOXGNASE"/>
</dbReference>
<evidence type="ECO:0000259" key="7">
    <source>
        <dbReference type="PROSITE" id="PS51296"/>
    </source>
</evidence>
<evidence type="ECO:0000256" key="1">
    <source>
        <dbReference type="ARBA" id="ARBA00022714"/>
    </source>
</evidence>
<gene>
    <name evidence="8" type="ORF">R7226_07220</name>
</gene>
<keyword evidence="4" id="KW-0408">Iron</keyword>
<feature type="compositionally biased region" description="Low complexity" evidence="6">
    <location>
        <begin position="99"/>
        <end position="116"/>
    </location>
</feature>
<accession>A0ABU4HN34</accession>
<evidence type="ECO:0000313" key="9">
    <source>
        <dbReference type="Proteomes" id="UP001284601"/>
    </source>
</evidence>
<proteinExistence type="predicted"/>
<keyword evidence="1" id="KW-0001">2Fe-2S</keyword>
<evidence type="ECO:0000256" key="3">
    <source>
        <dbReference type="ARBA" id="ARBA00023002"/>
    </source>
</evidence>
<evidence type="ECO:0000256" key="2">
    <source>
        <dbReference type="ARBA" id="ARBA00022723"/>
    </source>
</evidence>
<keyword evidence="9" id="KW-1185">Reference proteome</keyword>
<dbReference type="InterPro" id="IPR001663">
    <property type="entry name" value="Rng_hydr_dOase-A"/>
</dbReference>
<evidence type="ECO:0000256" key="4">
    <source>
        <dbReference type="ARBA" id="ARBA00023004"/>
    </source>
</evidence>
<dbReference type="InterPro" id="IPR036922">
    <property type="entry name" value="Rieske_2Fe-2S_sf"/>
</dbReference>
<dbReference type="Gene3D" id="2.102.10.10">
    <property type="entry name" value="Rieske [2Fe-2S] iron-sulphur domain"/>
    <property type="match status" value="1"/>
</dbReference>
<dbReference type="EMBL" id="JAWSTH010000012">
    <property type="protein sequence ID" value="MDW5594119.1"/>
    <property type="molecule type" value="Genomic_DNA"/>
</dbReference>
<reference evidence="9" key="1">
    <citation type="submission" date="2023-07" db="EMBL/GenBank/DDBJ databases">
        <title>Conexibacter stalactiti sp. nov., isolated from stalactites in a lava cave and emended description of the genus Conexibacter.</title>
        <authorList>
            <person name="Lee S.D."/>
        </authorList>
    </citation>
    <scope>NUCLEOTIDE SEQUENCE [LARGE SCALE GENOMIC DNA]</scope>
    <source>
        <strain evidence="9">KCTC 39840</strain>
    </source>
</reference>
<dbReference type="Proteomes" id="UP001284601">
    <property type="component" value="Unassembled WGS sequence"/>
</dbReference>
<evidence type="ECO:0000256" key="6">
    <source>
        <dbReference type="SAM" id="MobiDB-lite"/>
    </source>
</evidence>
<comment type="caution">
    <text evidence="8">The sequence shown here is derived from an EMBL/GenBank/DDBJ whole genome shotgun (WGS) entry which is preliminary data.</text>
</comment>
<keyword evidence="5" id="KW-0411">Iron-sulfur</keyword>
<keyword evidence="2" id="KW-0479">Metal-binding</keyword>
<sequence>MAASPIPLHELELSLADPLQPLFFPPEAYSSPAFHAFEQEAIWRREWVLAGRLEEIPSPGDYFSIEVAGEPLLVVRGDDGEVTAMSAVCRHRGMLVAEGRGAASTPSSAPTTAGRTVARAGCSARRRPPS</sequence>
<protein>
    <submittedName>
        <fullName evidence="8">Rieske 2Fe-2S domain-containing protein</fullName>
    </submittedName>
</protein>
<dbReference type="Pfam" id="PF00355">
    <property type="entry name" value="Rieske"/>
    <property type="match status" value="1"/>
</dbReference>
<dbReference type="PANTHER" id="PTHR43756:SF5">
    <property type="entry name" value="CHOLINE MONOOXYGENASE, CHLOROPLASTIC"/>
    <property type="match status" value="1"/>
</dbReference>
<dbReference type="PROSITE" id="PS51296">
    <property type="entry name" value="RIESKE"/>
    <property type="match status" value="1"/>
</dbReference>
<dbReference type="SUPFAM" id="SSF50022">
    <property type="entry name" value="ISP domain"/>
    <property type="match status" value="1"/>
</dbReference>
<organism evidence="8 9">
    <name type="scientific">Conexibacter stalactiti</name>
    <dbReference type="NCBI Taxonomy" id="1940611"/>
    <lineage>
        <taxon>Bacteria</taxon>
        <taxon>Bacillati</taxon>
        <taxon>Actinomycetota</taxon>
        <taxon>Thermoleophilia</taxon>
        <taxon>Solirubrobacterales</taxon>
        <taxon>Conexibacteraceae</taxon>
        <taxon>Conexibacter</taxon>
    </lineage>
</organism>
<reference evidence="8 9" key="2">
    <citation type="submission" date="2023-10" db="EMBL/GenBank/DDBJ databases">
        <authorList>
            <person name="Han X.F."/>
        </authorList>
    </citation>
    <scope>NUCLEOTIDE SEQUENCE [LARGE SCALE GENOMIC DNA]</scope>
    <source>
        <strain evidence="8 9">KCTC 39840</strain>
    </source>
</reference>
<evidence type="ECO:0000313" key="8">
    <source>
        <dbReference type="EMBL" id="MDW5594119.1"/>
    </source>
</evidence>
<feature type="domain" description="Rieske" evidence="7">
    <location>
        <begin position="47"/>
        <end position="130"/>
    </location>
</feature>